<keyword evidence="3" id="KW-1185">Reference proteome</keyword>
<reference evidence="2" key="1">
    <citation type="submission" date="2012-04" db="EMBL/GenBank/DDBJ databases">
        <authorList>
            <person name="Borisov I.G."/>
            <person name="Ivanikova N.V."/>
            <person name="Pinevich A.V."/>
        </authorList>
    </citation>
    <scope>NUCLEOTIDE SEQUENCE</scope>
    <source>
        <strain evidence="2">CALU 1027</strain>
    </source>
</reference>
<evidence type="ECO:0000256" key="1">
    <source>
        <dbReference type="SAM" id="MobiDB-lite"/>
    </source>
</evidence>
<evidence type="ECO:0000313" key="2">
    <source>
        <dbReference type="EMBL" id="KKJ01256.1"/>
    </source>
</evidence>
<dbReference type="eggNOG" id="COG4715">
    <property type="taxonomic scope" value="Bacteria"/>
</dbReference>
<dbReference type="AlphaFoldDB" id="A0A0M2PXU0"/>
<sequence>MSHLTTIYLSRSGMIGLSCNCSRKSRGWCAHQVALGLFYHHHPQHILPIKDLPQLLQPLKQHQLVNLVRFLVAQMPKLMELVETWLYLHDPDLIDPDPDRSPPTPVRLESDSQQALAPNLDHQADQPVSQENPNVLPPLEPDAHLWSDLCQNSAAASIPASIGSDTPASPLDLRQQRQLVLTMIRRTLASRFTDYEADYEIDYEADYELDNIDEFDRSAREERQDFVDLLETTIFPPIRARLESGEPRVALGLLEVSTDICATLWQQILVAAGEAAVTSLDCLWAEVLLSVRFQPREEMEWQLKLDDWQIDFNDIILERSGEVLRQGWDDPALVRILAGQPADLWPDGRPDYGHDVIAARLRVLERQGQWDAHLALATAEQCWLEGLIGLVKQNRIQQVLAKSVQLRSPKDLLTLAQTLDQVGHGEVGIQVARIALTLVYGEVSQTDPLVLVGLASVPQADEGDRGLVNPGAVNPGVVNPGVVNPGVVNPGAVNPGAIATNLTTNLATNLDPNNPTQTRAPMAINTTVSLVPMLLNSTATVGTTTVHHLALWLGKAALAWDYPTVALEAHVAALGLQPTLALYEAAEALAGEQWPDLQPQLMPLIDTAWPEAAPGKVAIFVKAEEWDRVIAVIDRGFTSALNLEPIVDALVPHRPRWVIDRGKQWALDIINRSRSAEYGTAVRWLERVYKAHQVDQSLEQWTTFQQNLHQQHGRKQKLMQLLKTSASPLSSS</sequence>
<comment type="caution">
    <text evidence="2">The sequence shown here is derived from an EMBL/GenBank/DDBJ whole genome shotgun (WGS) entry which is preliminary data.</text>
</comment>
<gene>
    <name evidence="2" type="ORF">PROH_02485</name>
</gene>
<protein>
    <recommendedName>
        <fullName evidence="4">SWIM-type domain-containing protein</fullName>
    </recommendedName>
</protein>
<organism evidence="2 3">
    <name type="scientific">Prochlorothrix hollandica PCC 9006 = CALU 1027</name>
    <dbReference type="NCBI Taxonomy" id="317619"/>
    <lineage>
        <taxon>Bacteria</taxon>
        <taxon>Bacillati</taxon>
        <taxon>Cyanobacteriota</taxon>
        <taxon>Cyanophyceae</taxon>
        <taxon>Prochlorotrichales</taxon>
        <taxon>Prochlorotrichaceae</taxon>
        <taxon>Prochlorothrix</taxon>
    </lineage>
</organism>
<proteinExistence type="predicted"/>
<accession>A0A0M2PXU0</accession>
<name>A0A0M2PXU0_PROHO</name>
<evidence type="ECO:0008006" key="4">
    <source>
        <dbReference type="Google" id="ProtNLM"/>
    </source>
</evidence>
<feature type="region of interest" description="Disordered" evidence="1">
    <location>
        <begin position="122"/>
        <end position="142"/>
    </location>
</feature>
<dbReference type="Proteomes" id="UP000034681">
    <property type="component" value="Unassembled WGS sequence"/>
</dbReference>
<evidence type="ECO:0000313" key="3">
    <source>
        <dbReference type="Proteomes" id="UP000034681"/>
    </source>
</evidence>
<dbReference type="EMBL" id="AJTX02000002">
    <property type="protein sequence ID" value="KKJ01256.1"/>
    <property type="molecule type" value="Genomic_DNA"/>
</dbReference>
<dbReference type="STRING" id="317619.GCA_000332315_03678"/>